<name>A0A2P4Y6P2_9STRA</name>
<dbReference type="GO" id="GO:0016874">
    <property type="term" value="F:ligase activity"/>
    <property type="evidence" value="ECO:0007669"/>
    <property type="project" value="UniProtKB-KW"/>
</dbReference>
<dbReference type="Gene3D" id="3.40.50.300">
    <property type="entry name" value="P-loop containing nucleotide triphosphate hydrolases"/>
    <property type="match status" value="1"/>
</dbReference>
<sequence length="51" mass="5364">MPRQLKPEQLLTPVPSDIAISDAIAPLPITEIAQAAGILPEEVVPYGSNKA</sequence>
<comment type="caution">
    <text evidence="1">The sequence shown here is derived from an EMBL/GenBank/DDBJ whole genome shotgun (WGS) entry which is preliminary data.</text>
</comment>
<gene>
    <name evidence="1" type="ORF">PHPALM_9663</name>
</gene>
<dbReference type="Proteomes" id="UP000237271">
    <property type="component" value="Unassembled WGS sequence"/>
</dbReference>
<reference evidence="1 2" key="1">
    <citation type="journal article" date="2017" name="Genome Biol. Evol.">
        <title>Phytophthora megakarya and P. palmivora, closely related causal agents of cacao black pod rot, underwent increases in genome sizes and gene numbers by different mechanisms.</title>
        <authorList>
            <person name="Ali S.S."/>
            <person name="Shao J."/>
            <person name="Lary D.J."/>
            <person name="Kronmiller B."/>
            <person name="Shen D."/>
            <person name="Strem M.D."/>
            <person name="Amoako-Attah I."/>
            <person name="Akrofi A.Y."/>
            <person name="Begoude B.A."/>
            <person name="Ten Hoopen G.M."/>
            <person name="Coulibaly K."/>
            <person name="Kebe B.I."/>
            <person name="Melnick R.L."/>
            <person name="Guiltinan M.J."/>
            <person name="Tyler B.M."/>
            <person name="Meinhardt L.W."/>
            <person name="Bailey B.A."/>
        </authorList>
    </citation>
    <scope>NUCLEOTIDE SEQUENCE [LARGE SCALE GENOMIC DNA]</scope>
    <source>
        <strain evidence="2">sbr112.9</strain>
    </source>
</reference>
<dbReference type="AlphaFoldDB" id="A0A2P4Y6P2"/>
<dbReference type="InterPro" id="IPR027417">
    <property type="entry name" value="P-loop_NTPase"/>
</dbReference>
<organism evidence="1 2">
    <name type="scientific">Phytophthora palmivora</name>
    <dbReference type="NCBI Taxonomy" id="4796"/>
    <lineage>
        <taxon>Eukaryota</taxon>
        <taxon>Sar</taxon>
        <taxon>Stramenopiles</taxon>
        <taxon>Oomycota</taxon>
        <taxon>Peronosporomycetes</taxon>
        <taxon>Peronosporales</taxon>
        <taxon>Peronosporaceae</taxon>
        <taxon>Phytophthora</taxon>
    </lineage>
</organism>
<keyword evidence="1" id="KW-0436">Ligase</keyword>
<keyword evidence="2" id="KW-1185">Reference proteome</keyword>
<evidence type="ECO:0000313" key="1">
    <source>
        <dbReference type="EMBL" id="POM73485.1"/>
    </source>
</evidence>
<dbReference type="EMBL" id="NCKW01005115">
    <property type="protein sequence ID" value="POM73485.1"/>
    <property type="molecule type" value="Genomic_DNA"/>
</dbReference>
<accession>A0A2P4Y6P2</accession>
<proteinExistence type="predicted"/>
<evidence type="ECO:0000313" key="2">
    <source>
        <dbReference type="Proteomes" id="UP000237271"/>
    </source>
</evidence>
<protein>
    <submittedName>
        <fullName evidence="1">Formate-tetrahydrofolate ligase</fullName>
    </submittedName>
</protein>
<feature type="non-terminal residue" evidence="1">
    <location>
        <position position="51"/>
    </location>
</feature>
<dbReference type="OrthoDB" id="5126881at2759"/>